<evidence type="ECO:0000313" key="3">
    <source>
        <dbReference type="EnsemblMetazoa" id="AEPI001398-PA"/>
    </source>
</evidence>
<reference evidence="3" key="2">
    <citation type="submission" date="2020-05" db="UniProtKB">
        <authorList>
            <consortium name="EnsemblMetazoa"/>
        </authorList>
    </citation>
    <scope>IDENTIFICATION</scope>
    <source>
        <strain evidence="3">Epiroticus2</strain>
    </source>
</reference>
<keyword evidence="4" id="KW-1185">Reference proteome</keyword>
<proteinExistence type="inferred from homology"/>
<reference evidence="4" key="1">
    <citation type="submission" date="2013-03" db="EMBL/GenBank/DDBJ databases">
        <title>The Genome Sequence of Anopheles epiroticus epiroticus2.</title>
        <authorList>
            <consortium name="The Broad Institute Genomics Platform"/>
            <person name="Neafsey D.E."/>
            <person name="Howell P."/>
            <person name="Walker B."/>
            <person name="Young S.K."/>
            <person name="Zeng Q."/>
            <person name="Gargeya S."/>
            <person name="Fitzgerald M."/>
            <person name="Haas B."/>
            <person name="Abouelleil A."/>
            <person name="Allen A.W."/>
            <person name="Alvarado L."/>
            <person name="Arachchi H.M."/>
            <person name="Berlin A.M."/>
            <person name="Chapman S.B."/>
            <person name="Gainer-Dewar J."/>
            <person name="Goldberg J."/>
            <person name="Griggs A."/>
            <person name="Gujja S."/>
            <person name="Hansen M."/>
            <person name="Howarth C."/>
            <person name="Imamovic A."/>
            <person name="Ireland A."/>
            <person name="Larimer J."/>
            <person name="McCowan C."/>
            <person name="Murphy C."/>
            <person name="Pearson M."/>
            <person name="Poon T.W."/>
            <person name="Priest M."/>
            <person name="Roberts A."/>
            <person name="Saif S."/>
            <person name="Shea T."/>
            <person name="Sisk P."/>
            <person name="Sykes S."/>
            <person name="Wortman J."/>
            <person name="Nusbaum C."/>
            <person name="Birren B."/>
        </authorList>
    </citation>
    <scope>NUCLEOTIDE SEQUENCE [LARGE SCALE GENOMIC DNA]</scope>
    <source>
        <strain evidence="4">Epiroticus2</strain>
    </source>
</reference>
<dbReference type="Gene3D" id="1.25.70.10">
    <property type="entry name" value="Transcription termination factor 3, mitochondrial"/>
    <property type="match status" value="1"/>
</dbReference>
<dbReference type="InterPro" id="IPR003690">
    <property type="entry name" value="MTERF"/>
</dbReference>
<dbReference type="GO" id="GO:0003676">
    <property type="term" value="F:nucleic acid binding"/>
    <property type="evidence" value="ECO:0007669"/>
    <property type="project" value="InterPro"/>
</dbReference>
<evidence type="ECO:0000313" key="4">
    <source>
        <dbReference type="Proteomes" id="UP000075885"/>
    </source>
</evidence>
<organism evidence="3 4">
    <name type="scientific">Anopheles epiroticus</name>
    <dbReference type="NCBI Taxonomy" id="199890"/>
    <lineage>
        <taxon>Eukaryota</taxon>
        <taxon>Metazoa</taxon>
        <taxon>Ecdysozoa</taxon>
        <taxon>Arthropoda</taxon>
        <taxon>Hexapoda</taxon>
        <taxon>Insecta</taxon>
        <taxon>Pterygota</taxon>
        <taxon>Neoptera</taxon>
        <taxon>Endopterygota</taxon>
        <taxon>Diptera</taxon>
        <taxon>Nematocera</taxon>
        <taxon>Culicoidea</taxon>
        <taxon>Culicidae</taxon>
        <taxon>Anophelinae</taxon>
        <taxon>Anopheles</taxon>
    </lineage>
</organism>
<keyword evidence="2" id="KW-0809">Transit peptide</keyword>
<name>A0A182P3B3_9DIPT</name>
<evidence type="ECO:0000256" key="2">
    <source>
        <dbReference type="ARBA" id="ARBA00022946"/>
    </source>
</evidence>
<dbReference type="VEuPathDB" id="VectorBase:AEPI001398"/>
<protein>
    <submittedName>
        <fullName evidence="3">Uncharacterized protein</fullName>
    </submittedName>
</protein>
<dbReference type="EnsemblMetazoa" id="AEPI001398-RA">
    <property type="protein sequence ID" value="AEPI001398-PA"/>
    <property type="gene ID" value="AEPI001398"/>
</dbReference>
<sequence length="317" mass="36653">MCIVDIAEAESIASTIEEADKESIDALLVAVPELTKYSPEQWHRTTKLLHSEGIEMEKILSIIGGHPSILLRPVEKIAESLHCWRSCQFGDGNMKVLVSAHPYLLDYTNHGQLAQRVAFLHSHFETRKNVYRLFLNAPNLLVDEQHATEAKIAYLLQSMRHEVLEVVKSCAFSHDLEHLRCRHTFLERLGSFKPRSLKADKNTPTGNPPLHQITDTSDKRFAVKVAYVTLEEYEVFQELFRREMEQDERYDTDDELDVEEVESEPKRSAYHKKGSFFGRFPQRGRVIVFPRIDVTFRWRPVVLAVRGLQHQILDTFA</sequence>
<accession>A0A182P3B3</accession>
<dbReference type="Proteomes" id="UP000075885">
    <property type="component" value="Unassembled WGS sequence"/>
</dbReference>
<dbReference type="Pfam" id="PF02536">
    <property type="entry name" value="mTERF"/>
    <property type="match status" value="1"/>
</dbReference>
<comment type="similarity">
    <text evidence="1">Belongs to the mTERF family.</text>
</comment>
<dbReference type="STRING" id="199890.A0A182P3B3"/>
<dbReference type="AlphaFoldDB" id="A0A182P3B3"/>
<dbReference type="InterPro" id="IPR038538">
    <property type="entry name" value="MTERF_sf"/>
</dbReference>
<evidence type="ECO:0000256" key="1">
    <source>
        <dbReference type="ARBA" id="ARBA00007692"/>
    </source>
</evidence>